<gene>
    <name evidence="2" type="ORF">MNBD_IGNAVI01-2512</name>
</gene>
<dbReference type="GO" id="GO:0071470">
    <property type="term" value="P:cellular response to osmotic stress"/>
    <property type="evidence" value="ECO:0007669"/>
    <property type="project" value="InterPro"/>
</dbReference>
<dbReference type="AlphaFoldDB" id="A0A3B1CGH9"/>
<sequence>MNEIINNIDQWMLDNPILGIIVKVAGILLLALITYWIVHKILIRYITKLVKRTKTEFDDILLNEKILKRVSYIVPVLVIQQFKVFNPSIEAIIDTTLSAVLVLLLILIVNGVIDALTEIVQKFEKFRDRPLKSYSQVIKIITTTIGLIFIFGILT</sequence>
<keyword evidence="1" id="KW-0472">Membrane</keyword>
<feature type="transmembrane region" description="Helical" evidence="1">
    <location>
        <begin position="133"/>
        <end position="154"/>
    </location>
</feature>
<dbReference type="InterPro" id="IPR030192">
    <property type="entry name" value="YbdG"/>
</dbReference>
<dbReference type="GO" id="GO:0008381">
    <property type="term" value="F:mechanosensitive monoatomic ion channel activity"/>
    <property type="evidence" value="ECO:0007669"/>
    <property type="project" value="InterPro"/>
</dbReference>
<dbReference type="GO" id="GO:0005886">
    <property type="term" value="C:plasma membrane"/>
    <property type="evidence" value="ECO:0007669"/>
    <property type="project" value="TreeGrafter"/>
</dbReference>
<feature type="transmembrane region" description="Helical" evidence="1">
    <location>
        <begin position="91"/>
        <end position="113"/>
    </location>
</feature>
<reference evidence="2" key="1">
    <citation type="submission" date="2018-06" db="EMBL/GenBank/DDBJ databases">
        <authorList>
            <person name="Zhirakovskaya E."/>
        </authorList>
    </citation>
    <scope>NUCLEOTIDE SEQUENCE</scope>
</reference>
<evidence type="ECO:0000256" key="1">
    <source>
        <dbReference type="SAM" id="Phobius"/>
    </source>
</evidence>
<feature type="non-terminal residue" evidence="2">
    <location>
        <position position="155"/>
    </location>
</feature>
<evidence type="ECO:0008006" key="3">
    <source>
        <dbReference type="Google" id="ProtNLM"/>
    </source>
</evidence>
<keyword evidence="1" id="KW-1133">Transmembrane helix</keyword>
<evidence type="ECO:0000313" key="2">
    <source>
        <dbReference type="EMBL" id="VAX29339.1"/>
    </source>
</evidence>
<organism evidence="2">
    <name type="scientific">hydrothermal vent metagenome</name>
    <dbReference type="NCBI Taxonomy" id="652676"/>
    <lineage>
        <taxon>unclassified sequences</taxon>
        <taxon>metagenomes</taxon>
        <taxon>ecological metagenomes</taxon>
    </lineage>
</organism>
<dbReference type="EMBL" id="UOGD01000446">
    <property type="protein sequence ID" value="VAX29339.1"/>
    <property type="molecule type" value="Genomic_DNA"/>
</dbReference>
<name>A0A3B1CGH9_9ZZZZ</name>
<keyword evidence="1" id="KW-0812">Transmembrane</keyword>
<feature type="transmembrane region" description="Helical" evidence="1">
    <location>
        <begin position="17"/>
        <end position="38"/>
    </location>
</feature>
<protein>
    <recommendedName>
        <fullName evidence="3">Small-conductance mechanosensitive channel</fullName>
    </recommendedName>
</protein>
<proteinExistence type="predicted"/>
<accession>A0A3B1CGH9</accession>
<dbReference type="PANTHER" id="PTHR30414:SF0">
    <property type="entry name" value="MINICONDUCTANCE MECHANOSENSITIVE CHANNEL YBDG"/>
    <property type="match status" value="1"/>
</dbReference>
<dbReference type="PANTHER" id="PTHR30414">
    <property type="entry name" value="MINICONDUCTANCE MECHANOSENSITIVE CHANNEL YBDG"/>
    <property type="match status" value="1"/>
</dbReference>